<dbReference type="InterPro" id="IPR025996">
    <property type="entry name" value="MT1864/Rv1816-like_C"/>
</dbReference>
<dbReference type="Gene3D" id="1.10.357.10">
    <property type="entry name" value="Tetracycline Repressor, domain 2"/>
    <property type="match status" value="1"/>
</dbReference>
<gene>
    <name evidence="6" type="ORF">ACFOW9_12130</name>
</gene>
<keyword evidence="2 4" id="KW-0238">DNA-binding</keyword>
<protein>
    <submittedName>
        <fullName evidence="6">TetR/AcrR family transcriptional regulator</fullName>
    </submittedName>
</protein>
<keyword evidence="1" id="KW-0805">Transcription regulation</keyword>
<dbReference type="InterPro" id="IPR001647">
    <property type="entry name" value="HTH_TetR"/>
</dbReference>
<evidence type="ECO:0000256" key="1">
    <source>
        <dbReference type="ARBA" id="ARBA00023015"/>
    </source>
</evidence>
<dbReference type="SUPFAM" id="SSF46689">
    <property type="entry name" value="Homeodomain-like"/>
    <property type="match status" value="1"/>
</dbReference>
<evidence type="ECO:0000313" key="6">
    <source>
        <dbReference type="EMBL" id="MFC4266350.1"/>
    </source>
</evidence>
<keyword evidence="3" id="KW-0804">Transcription</keyword>
<name>A0ABV8R309_9MICC</name>
<keyword evidence="7" id="KW-1185">Reference proteome</keyword>
<dbReference type="InterPro" id="IPR009057">
    <property type="entry name" value="Homeodomain-like_sf"/>
</dbReference>
<dbReference type="Proteomes" id="UP001595773">
    <property type="component" value="Unassembled WGS sequence"/>
</dbReference>
<reference evidence="7" key="1">
    <citation type="journal article" date="2019" name="Int. J. Syst. Evol. Microbiol.">
        <title>The Global Catalogue of Microorganisms (GCM) 10K type strain sequencing project: providing services to taxonomists for standard genome sequencing and annotation.</title>
        <authorList>
            <consortium name="The Broad Institute Genomics Platform"/>
            <consortium name="The Broad Institute Genome Sequencing Center for Infectious Disease"/>
            <person name="Wu L."/>
            <person name="Ma J."/>
        </authorList>
    </citation>
    <scope>NUCLEOTIDE SEQUENCE [LARGE SCALE GENOMIC DNA]</scope>
    <source>
        <strain evidence="7">CGMCC 1.10698</strain>
    </source>
</reference>
<dbReference type="Pfam" id="PF13305">
    <property type="entry name" value="TetR_C_33"/>
    <property type="match status" value="1"/>
</dbReference>
<feature type="domain" description="HTH tetR-type" evidence="5">
    <location>
        <begin position="13"/>
        <end position="73"/>
    </location>
</feature>
<sequence>MNTSGNARARVRATLTREILDVARHQLAAVGANALSLRAVAQEMEMVPSGLYRYFASRDVLLTALIIEAYDALGDQAERALLDIPADDYRNRWLTVCGSVRDWALAHPQEFILIYGSPVTNYRAPADTIAPAARVYTLLLNIVNDSVVAGRFESPATEPAMAEPAMDSGLTEDAVALLSSLNISSLSPATLLRAITAWSHVLGAISQELFGHLDGAFREKGHLFEYTAELMVDFVGLRAEN</sequence>
<evidence type="ECO:0000256" key="3">
    <source>
        <dbReference type="ARBA" id="ARBA00023163"/>
    </source>
</evidence>
<dbReference type="PROSITE" id="PS50977">
    <property type="entry name" value="HTH_TETR_2"/>
    <property type="match status" value="1"/>
</dbReference>
<accession>A0ABV8R309</accession>
<proteinExistence type="predicted"/>
<evidence type="ECO:0000313" key="7">
    <source>
        <dbReference type="Proteomes" id="UP001595773"/>
    </source>
</evidence>
<organism evidence="6 7">
    <name type="scientific">Arthrobacter cryoconiti</name>
    <dbReference type="NCBI Taxonomy" id="748907"/>
    <lineage>
        <taxon>Bacteria</taxon>
        <taxon>Bacillati</taxon>
        <taxon>Actinomycetota</taxon>
        <taxon>Actinomycetes</taxon>
        <taxon>Micrococcales</taxon>
        <taxon>Micrococcaceae</taxon>
        <taxon>Arthrobacter</taxon>
    </lineage>
</organism>
<dbReference type="InterPro" id="IPR036271">
    <property type="entry name" value="Tet_transcr_reg_TetR-rel_C_sf"/>
</dbReference>
<dbReference type="SUPFAM" id="SSF48498">
    <property type="entry name" value="Tetracyclin repressor-like, C-terminal domain"/>
    <property type="match status" value="1"/>
</dbReference>
<evidence type="ECO:0000256" key="2">
    <source>
        <dbReference type="ARBA" id="ARBA00023125"/>
    </source>
</evidence>
<evidence type="ECO:0000256" key="4">
    <source>
        <dbReference type="PROSITE-ProRule" id="PRU00335"/>
    </source>
</evidence>
<comment type="caution">
    <text evidence="6">The sequence shown here is derived from an EMBL/GenBank/DDBJ whole genome shotgun (WGS) entry which is preliminary data.</text>
</comment>
<dbReference type="Pfam" id="PF00440">
    <property type="entry name" value="TetR_N"/>
    <property type="match status" value="1"/>
</dbReference>
<dbReference type="RefSeq" id="WP_230066711.1">
    <property type="nucleotide sequence ID" value="NZ_BAABLL010000008.1"/>
</dbReference>
<evidence type="ECO:0000259" key="5">
    <source>
        <dbReference type="PROSITE" id="PS50977"/>
    </source>
</evidence>
<feature type="DNA-binding region" description="H-T-H motif" evidence="4">
    <location>
        <begin position="36"/>
        <end position="55"/>
    </location>
</feature>
<dbReference type="EMBL" id="JBHSCQ010000020">
    <property type="protein sequence ID" value="MFC4266350.1"/>
    <property type="molecule type" value="Genomic_DNA"/>
</dbReference>